<evidence type="ECO:0000256" key="1">
    <source>
        <dbReference type="SAM" id="MobiDB-lite"/>
    </source>
</evidence>
<feature type="compositionally biased region" description="Polar residues" evidence="1">
    <location>
        <begin position="1"/>
        <end position="23"/>
    </location>
</feature>
<sequence length="117" mass="13494">TRLSPIENKSTSKPNLNTQTSLESESRNSFRTDTETDILRLSSPKTASRLAPLDKNTEIIKIKKEDLNKSKSSQEAKSDEKVDLNWKRFIEPLVNQMDIFFRSKSYLIITVNSYLKL</sequence>
<evidence type="ECO:0000313" key="2">
    <source>
        <dbReference type="EMBL" id="CAF1134277.1"/>
    </source>
</evidence>
<accession>A0A814RHZ5</accession>
<proteinExistence type="predicted"/>
<protein>
    <submittedName>
        <fullName evidence="2">Uncharacterized protein</fullName>
    </submittedName>
</protein>
<feature type="compositionally biased region" description="Basic and acidic residues" evidence="1">
    <location>
        <begin position="24"/>
        <end position="33"/>
    </location>
</feature>
<comment type="caution">
    <text evidence="2">The sequence shown here is derived from an EMBL/GenBank/DDBJ whole genome shotgun (WGS) entry which is preliminary data.</text>
</comment>
<keyword evidence="3" id="KW-1185">Reference proteome</keyword>
<dbReference type="Proteomes" id="UP000663879">
    <property type="component" value="Unassembled WGS sequence"/>
</dbReference>
<dbReference type="AlphaFoldDB" id="A0A814RHZ5"/>
<dbReference type="EMBL" id="CAJNOC010009903">
    <property type="protein sequence ID" value="CAF1134277.1"/>
    <property type="molecule type" value="Genomic_DNA"/>
</dbReference>
<organism evidence="2 3">
    <name type="scientific">Brachionus calyciflorus</name>
    <dbReference type="NCBI Taxonomy" id="104777"/>
    <lineage>
        <taxon>Eukaryota</taxon>
        <taxon>Metazoa</taxon>
        <taxon>Spiralia</taxon>
        <taxon>Gnathifera</taxon>
        <taxon>Rotifera</taxon>
        <taxon>Eurotatoria</taxon>
        <taxon>Monogononta</taxon>
        <taxon>Pseudotrocha</taxon>
        <taxon>Ploima</taxon>
        <taxon>Brachionidae</taxon>
        <taxon>Brachionus</taxon>
    </lineage>
</organism>
<evidence type="ECO:0000313" key="3">
    <source>
        <dbReference type="Proteomes" id="UP000663879"/>
    </source>
</evidence>
<feature type="region of interest" description="Disordered" evidence="1">
    <location>
        <begin position="1"/>
        <end position="33"/>
    </location>
</feature>
<feature type="non-terminal residue" evidence="2">
    <location>
        <position position="1"/>
    </location>
</feature>
<gene>
    <name evidence="2" type="ORF">OXX778_LOCUS22613</name>
</gene>
<name>A0A814RHZ5_9BILA</name>
<reference evidence="2" key="1">
    <citation type="submission" date="2021-02" db="EMBL/GenBank/DDBJ databases">
        <authorList>
            <person name="Nowell W R."/>
        </authorList>
    </citation>
    <scope>NUCLEOTIDE SEQUENCE</scope>
    <source>
        <strain evidence="2">Ploen Becks lab</strain>
    </source>
</reference>